<feature type="domain" description="DUF1731" evidence="3">
    <location>
        <begin position="253"/>
        <end position="299"/>
    </location>
</feature>
<dbReference type="InterPro" id="IPR001509">
    <property type="entry name" value="Epimerase_deHydtase"/>
</dbReference>
<dbReference type="PANTHER" id="PTHR11092">
    <property type="entry name" value="SUGAR NUCLEOTIDE EPIMERASE RELATED"/>
    <property type="match status" value="1"/>
</dbReference>
<evidence type="ECO:0000313" key="4">
    <source>
        <dbReference type="EMBL" id="TDY07602.1"/>
    </source>
</evidence>
<organism evidence="4 5">
    <name type="scientific">Meridianimaribacter flavus</name>
    <dbReference type="NCBI Taxonomy" id="571115"/>
    <lineage>
        <taxon>Bacteria</taxon>
        <taxon>Pseudomonadati</taxon>
        <taxon>Bacteroidota</taxon>
        <taxon>Flavobacteriia</taxon>
        <taxon>Flavobacteriales</taxon>
        <taxon>Flavobacteriaceae</taxon>
        <taxon>Meridianimaribacter</taxon>
    </lineage>
</organism>
<dbReference type="Pfam" id="PF01370">
    <property type="entry name" value="Epimerase"/>
    <property type="match status" value="1"/>
</dbReference>
<accession>A0ABY2G345</accession>
<dbReference type="SUPFAM" id="SSF51735">
    <property type="entry name" value="NAD(P)-binding Rossmann-fold domains"/>
    <property type="match status" value="1"/>
</dbReference>
<comment type="similarity">
    <text evidence="1">Belongs to the NAD(P)-dependent epimerase/dehydratase family. SDR39U1 subfamily.</text>
</comment>
<evidence type="ECO:0000256" key="1">
    <source>
        <dbReference type="ARBA" id="ARBA00009353"/>
    </source>
</evidence>
<dbReference type="InterPro" id="IPR010099">
    <property type="entry name" value="SDR39U1"/>
</dbReference>
<keyword evidence="5" id="KW-1185">Reference proteome</keyword>
<feature type="domain" description="NAD-dependent epimerase/dehydratase" evidence="2">
    <location>
        <begin position="3"/>
        <end position="217"/>
    </location>
</feature>
<dbReference type="RefSeq" id="WP_134201056.1">
    <property type="nucleotide sequence ID" value="NZ_SOQZ01000007.1"/>
</dbReference>
<dbReference type="Proteomes" id="UP000294930">
    <property type="component" value="Unassembled WGS sequence"/>
</dbReference>
<dbReference type="PANTHER" id="PTHR11092:SF0">
    <property type="entry name" value="EPIMERASE FAMILY PROTEIN SDR39U1"/>
    <property type="match status" value="1"/>
</dbReference>
<name>A0ABY2G345_9FLAO</name>
<gene>
    <name evidence="4" type="ORF">A8975_2663</name>
</gene>
<proteinExistence type="inferred from homology"/>
<dbReference type="Pfam" id="PF08338">
    <property type="entry name" value="DUF1731"/>
    <property type="match status" value="1"/>
</dbReference>
<evidence type="ECO:0000313" key="5">
    <source>
        <dbReference type="Proteomes" id="UP000294930"/>
    </source>
</evidence>
<protein>
    <recommendedName>
        <fullName evidence="6">TIGR01777 family protein</fullName>
    </recommendedName>
</protein>
<dbReference type="EMBL" id="SOQZ01000007">
    <property type="protein sequence ID" value="TDY07602.1"/>
    <property type="molecule type" value="Genomic_DNA"/>
</dbReference>
<evidence type="ECO:0008006" key="6">
    <source>
        <dbReference type="Google" id="ProtNLM"/>
    </source>
</evidence>
<dbReference type="InterPro" id="IPR036291">
    <property type="entry name" value="NAD(P)-bd_dom_sf"/>
</dbReference>
<dbReference type="InterPro" id="IPR013549">
    <property type="entry name" value="DUF1731"/>
</dbReference>
<evidence type="ECO:0000259" key="3">
    <source>
        <dbReference type="Pfam" id="PF08338"/>
    </source>
</evidence>
<evidence type="ECO:0000259" key="2">
    <source>
        <dbReference type="Pfam" id="PF01370"/>
    </source>
</evidence>
<sequence length="301" mass="33669">MRVLITGATGLIGKAIVKQCHKKGIEVHYLTTSKNKISTASNYKGFYWNPKNNEIDSECFVGVDAIINLAGASISKRWTPSYKQQILDSRIQSLELLKSTLANENISVKQIISASAIGVYPDSLTNYYEETFDEVSPTFLGKVVNAWEDKVDAFKALNIKVTKVRIGLVLDAKEGALPEMVKPVKFGAGAAFGEGTQWQSWIHVKDLARLFVYTFTEELEGVYNGVAPNPVTNNELIKAIAKQKKRPLLLPNIPKSIMKLLLGEMHILLFESQRVSSKKIEDEGFHFKHHHLQPTLEDLLK</sequence>
<dbReference type="NCBIfam" id="TIGR01777">
    <property type="entry name" value="yfcH"/>
    <property type="match status" value="1"/>
</dbReference>
<dbReference type="Gene3D" id="3.40.50.720">
    <property type="entry name" value="NAD(P)-binding Rossmann-like Domain"/>
    <property type="match status" value="1"/>
</dbReference>
<reference evidence="4 5" key="1">
    <citation type="submission" date="2019-03" db="EMBL/GenBank/DDBJ databases">
        <title>Genomic Encyclopedia of Type Strains, Phase III (KMG-III): the genomes of soil and plant-associated and newly described type strains.</title>
        <authorList>
            <person name="Whitman W."/>
        </authorList>
    </citation>
    <scope>NUCLEOTIDE SEQUENCE [LARGE SCALE GENOMIC DNA]</scope>
    <source>
        <strain evidence="4 5">CGMCC 1.10957</strain>
    </source>
</reference>
<comment type="caution">
    <text evidence="4">The sequence shown here is derived from an EMBL/GenBank/DDBJ whole genome shotgun (WGS) entry which is preliminary data.</text>
</comment>